<evidence type="ECO:0000313" key="9">
    <source>
        <dbReference type="Proteomes" id="UP001204015"/>
    </source>
</evidence>
<evidence type="ECO:0000259" key="7">
    <source>
        <dbReference type="Pfam" id="PF14289"/>
    </source>
</evidence>
<keyword evidence="4" id="KW-0676">Redox-active center</keyword>
<dbReference type="InterPro" id="IPR050553">
    <property type="entry name" value="Thioredoxin_ResA/DsbE_sf"/>
</dbReference>
<dbReference type="PROSITE" id="PS51257">
    <property type="entry name" value="PROKAR_LIPOPROTEIN"/>
    <property type="match status" value="1"/>
</dbReference>
<evidence type="ECO:0000256" key="5">
    <source>
        <dbReference type="SAM" id="SignalP"/>
    </source>
</evidence>
<accession>A0ABT1BWY5</accession>
<dbReference type="Pfam" id="PF00578">
    <property type="entry name" value="AhpC-TSA"/>
    <property type="match status" value="1"/>
</dbReference>
<keyword evidence="3" id="KW-1015">Disulfide bond</keyword>
<dbReference type="InterPro" id="IPR010916">
    <property type="entry name" value="TonB_box_CS"/>
</dbReference>
<keyword evidence="5" id="KW-0732">Signal</keyword>
<keyword evidence="9" id="KW-1185">Reference proteome</keyword>
<feature type="signal peptide" evidence="5">
    <location>
        <begin position="1"/>
        <end position="17"/>
    </location>
</feature>
<dbReference type="InterPro" id="IPR025380">
    <property type="entry name" value="DUF4369"/>
</dbReference>
<evidence type="ECO:0000256" key="4">
    <source>
        <dbReference type="ARBA" id="ARBA00023284"/>
    </source>
</evidence>
<dbReference type="Gene3D" id="3.40.30.10">
    <property type="entry name" value="Glutaredoxin"/>
    <property type="match status" value="1"/>
</dbReference>
<evidence type="ECO:0000259" key="6">
    <source>
        <dbReference type="Pfam" id="PF00578"/>
    </source>
</evidence>
<dbReference type="CDD" id="cd02966">
    <property type="entry name" value="TlpA_like_family"/>
    <property type="match status" value="1"/>
</dbReference>
<dbReference type="SUPFAM" id="SSF52833">
    <property type="entry name" value="Thioredoxin-like"/>
    <property type="match status" value="1"/>
</dbReference>
<dbReference type="EMBL" id="JAMXLY010000021">
    <property type="protein sequence ID" value="MCO6025589.1"/>
    <property type="molecule type" value="Genomic_DNA"/>
</dbReference>
<dbReference type="InterPro" id="IPR000866">
    <property type="entry name" value="AhpC/TSA"/>
</dbReference>
<name>A0ABT1BWY5_9BACT</name>
<evidence type="ECO:0000313" key="8">
    <source>
        <dbReference type="EMBL" id="MCO6025589.1"/>
    </source>
</evidence>
<dbReference type="RefSeq" id="WP_252760947.1">
    <property type="nucleotide sequence ID" value="NZ_JAMXLY010000021.1"/>
</dbReference>
<feature type="domain" description="DUF4369" evidence="7">
    <location>
        <begin position="26"/>
        <end position="117"/>
    </location>
</feature>
<evidence type="ECO:0000256" key="2">
    <source>
        <dbReference type="ARBA" id="ARBA00022748"/>
    </source>
</evidence>
<dbReference type="PANTHER" id="PTHR42852:SF6">
    <property type="entry name" value="THIOL:DISULFIDE INTERCHANGE PROTEIN DSBE"/>
    <property type="match status" value="1"/>
</dbReference>
<dbReference type="InterPro" id="IPR036249">
    <property type="entry name" value="Thioredoxin-like_sf"/>
</dbReference>
<dbReference type="PANTHER" id="PTHR42852">
    <property type="entry name" value="THIOL:DISULFIDE INTERCHANGE PROTEIN DSBE"/>
    <property type="match status" value="1"/>
</dbReference>
<feature type="chain" id="PRO_5046625044" evidence="5">
    <location>
        <begin position="18"/>
        <end position="391"/>
    </location>
</feature>
<keyword evidence="2" id="KW-0201">Cytochrome c-type biogenesis</keyword>
<evidence type="ECO:0000256" key="1">
    <source>
        <dbReference type="ARBA" id="ARBA00004196"/>
    </source>
</evidence>
<dbReference type="Pfam" id="PF14289">
    <property type="entry name" value="DUF4369"/>
    <property type="match status" value="1"/>
</dbReference>
<comment type="caution">
    <text evidence="8">The sequence shown here is derived from an EMBL/GenBank/DDBJ whole genome shotgun (WGS) entry which is preliminary data.</text>
</comment>
<gene>
    <name evidence="8" type="ORF">NG821_07010</name>
</gene>
<comment type="subcellular location">
    <subcellularLocation>
        <location evidence="1">Cell envelope</location>
    </subcellularLocation>
</comment>
<protein>
    <submittedName>
        <fullName evidence="8">AhpC/TSA family protein</fullName>
    </submittedName>
</protein>
<dbReference type="PROSITE" id="PS00430">
    <property type="entry name" value="TONB_DEPENDENT_REC_1"/>
    <property type="match status" value="1"/>
</dbReference>
<feature type="domain" description="Alkyl hydroperoxide reductase subunit C/ Thiol specific antioxidant" evidence="6">
    <location>
        <begin position="262"/>
        <end position="374"/>
    </location>
</feature>
<evidence type="ECO:0000256" key="3">
    <source>
        <dbReference type="ARBA" id="ARBA00023157"/>
    </source>
</evidence>
<sequence>MKISKLFAIALIGSALAATSCSNKKFHIEGNITNAKDSILYLENISLNGPVKIDSVKLDSTGNFDFAENAADSVCPDFYRLRIAGQSINLSIDSTETVTVTAKWPFISTQYKVRGSADCSRIKDLSLMQMQLQAKINAIARNPSYGIDSSEVVIGNIIEAYKNKVKLNYIFKEPMKASSYYALFQTIQIGGQNTLIFNPQASKADVQVFAAVATSWDTFYPGSVRGKNLHQIALQGMKNIRIVEARQSQSLAASQVSNAGLIDLKLTDNKNQERTLSSLKGKVVMLDFHLFASDQSMQRIMWLRSLYNKYSKEGFEIYQVSVDPDESYWKQQTASLPWICVRDEGGVQGQSLQLYNVQTIPTYFLIDRNNVLQKRDVQIKDLDKEIQALLK</sequence>
<dbReference type="Proteomes" id="UP001204015">
    <property type="component" value="Unassembled WGS sequence"/>
</dbReference>
<organism evidence="8 9">
    <name type="scientific">Segatella cerevisiae</name>
    <dbReference type="NCBI Taxonomy" id="2053716"/>
    <lineage>
        <taxon>Bacteria</taxon>
        <taxon>Pseudomonadati</taxon>
        <taxon>Bacteroidota</taxon>
        <taxon>Bacteroidia</taxon>
        <taxon>Bacteroidales</taxon>
        <taxon>Prevotellaceae</taxon>
        <taxon>Segatella</taxon>
    </lineage>
</organism>
<reference evidence="8 9" key="1">
    <citation type="submission" date="2022-06" db="EMBL/GenBank/DDBJ databases">
        <title>A taxonomic note on the genus Prevotella: Description of four novel genera and emended description of the genera Hallella and Xylanibacter.</title>
        <authorList>
            <person name="Hitch T.C.A."/>
        </authorList>
    </citation>
    <scope>NUCLEOTIDE SEQUENCE [LARGE SCALE GENOMIC DNA]</scope>
    <source>
        <strain evidence="8 9">DSM 100619</strain>
    </source>
</reference>
<proteinExistence type="predicted"/>